<dbReference type="SUPFAM" id="SSF54637">
    <property type="entry name" value="Thioesterase/thiol ester dehydrase-isomerase"/>
    <property type="match status" value="2"/>
</dbReference>
<feature type="domain" description="MaoC-like" evidence="3">
    <location>
        <begin position="201"/>
        <end position="269"/>
    </location>
</feature>
<sequence length="298" mass="31171">MSAIPALLRAALPSIPVVNQLPGVKKAPVAGFTGLTRTRPPVTVDRAAVEAYAAVCGFPTKDVVPLPYPHLLVFDLQMAIMSDPAFPAPAIGTVHVENSITQHRPIAIGESLSVVASVGAPVPHPKGVVYEFVTEVRAGAELVWEETSAYLRRGVSTGSTTEEGSTTEGGSTTEEGASYGMALPEAAPTPIRWELPADLGRRYAAVSGDANPIHLYPVTAKALGFPRQIAHGMWTMARCVAALENRLPDAVRVDVAFKKPVLLPGTVAFGVTPLDDGIAFGLTSPSGKAHLAGRTTSL</sequence>
<keyword evidence="5" id="KW-1185">Reference proteome</keyword>
<name>A0ABV5K7W5_9ACTN</name>
<evidence type="ECO:0000259" key="3">
    <source>
        <dbReference type="Pfam" id="PF01575"/>
    </source>
</evidence>
<dbReference type="Pfam" id="PF01575">
    <property type="entry name" value="MaoC_dehydratas"/>
    <property type="match status" value="1"/>
</dbReference>
<dbReference type="Proteomes" id="UP001589750">
    <property type="component" value="Unassembled WGS sequence"/>
</dbReference>
<feature type="region of interest" description="Disordered" evidence="2">
    <location>
        <begin position="154"/>
        <end position="177"/>
    </location>
</feature>
<proteinExistence type="inferred from homology"/>
<reference evidence="4 5" key="1">
    <citation type="submission" date="2024-09" db="EMBL/GenBank/DDBJ databases">
        <authorList>
            <person name="Sun Q."/>
            <person name="Mori K."/>
        </authorList>
    </citation>
    <scope>NUCLEOTIDE SEQUENCE [LARGE SCALE GENOMIC DNA]</scope>
    <source>
        <strain evidence="4 5">JCM 9626</strain>
    </source>
</reference>
<accession>A0ABV5K7W5</accession>
<evidence type="ECO:0000313" key="4">
    <source>
        <dbReference type="EMBL" id="MFB9311930.1"/>
    </source>
</evidence>
<dbReference type="InterPro" id="IPR002539">
    <property type="entry name" value="MaoC-like_dom"/>
</dbReference>
<protein>
    <submittedName>
        <fullName evidence="4">MaoC family dehydratase</fullName>
    </submittedName>
</protein>
<dbReference type="Gene3D" id="3.10.129.10">
    <property type="entry name" value="Hotdog Thioesterase"/>
    <property type="match status" value="1"/>
</dbReference>
<comment type="caution">
    <text evidence="4">The sequence shown here is derived from an EMBL/GenBank/DDBJ whole genome shotgun (WGS) entry which is preliminary data.</text>
</comment>
<gene>
    <name evidence="4" type="ORF">ACFFRI_02645</name>
</gene>
<feature type="compositionally biased region" description="Low complexity" evidence="2">
    <location>
        <begin position="156"/>
        <end position="176"/>
    </location>
</feature>
<organism evidence="4 5">
    <name type="scientific">Nocardioides plantarum</name>
    <dbReference type="NCBI Taxonomy" id="29299"/>
    <lineage>
        <taxon>Bacteria</taxon>
        <taxon>Bacillati</taxon>
        <taxon>Actinomycetota</taxon>
        <taxon>Actinomycetes</taxon>
        <taxon>Propionibacteriales</taxon>
        <taxon>Nocardioidaceae</taxon>
        <taxon>Nocardioides</taxon>
    </lineage>
</organism>
<comment type="similarity">
    <text evidence="1">Belongs to the enoyl-CoA hydratase/isomerase family.</text>
</comment>
<dbReference type="InterPro" id="IPR029069">
    <property type="entry name" value="HotDog_dom_sf"/>
</dbReference>
<dbReference type="EMBL" id="JBHMDG010000002">
    <property type="protein sequence ID" value="MFB9311930.1"/>
    <property type="molecule type" value="Genomic_DNA"/>
</dbReference>
<evidence type="ECO:0000313" key="5">
    <source>
        <dbReference type="Proteomes" id="UP001589750"/>
    </source>
</evidence>
<dbReference type="PANTHER" id="PTHR43841:SF1">
    <property type="entry name" value="3-HYDROXYACYL-THIOESTER DEHYDRATASE X"/>
    <property type="match status" value="1"/>
</dbReference>
<evidence type="ECO:0000256" key="1">
    <source>
        <dbReference type="ARBA" id="ARBA00005254"/>
    </source>
</evidence>
<evidence type="ECO:0000256" key="2">
    <source>
        <dbReference type="SAM" id="MobiDB-lite"/>
    </source>
</evidence>
<dbReference type="RefSeq" id="WP_140010859.1">
    <property type="nucleotide sequence ID" value="NZ_JBHMDG010000002.1"/>
</dbReference>
<dbReference type="PANTHER" id="PTHR43841">
    <property type="entry name" value="3-HYDROXYACYL-THIOESTER DEHYDRATASE HTDX-RELATED"/>
    <property type="match status" value="1"/>
</dbReference>